<sequence length="310" mass="34182">MKSTSSAGRVINKGRARLKLRTRLRAFAHPAPAHPANGALPTLDAAGPVESLPARRTAPGSWTIAPGTGFIDQHPRFLDTSTTAATRSRLNLRHEAIITDNKDVLEGARVLDIASHDARWTYAALRAGASHVTGAEGRPELVAHAEENLQHYGVDPDRYRFIVGDIFTTLDKERPQADVVLCLGFLYHTMRYDDVFHVMSQSNAEFLILDTQVEPSREAILRVRTNGVVGQGSAFTDSPIHTGQVLVGRPSVRALRTMAWVYGYRLDRFSDWSGILEDNPPGRTVKVYRAGARATLRFKRDPSLGTPPEE</sequence>
<evidence type="ECO:0000313" key="3">
    <source>
        <dbReference type="Proteomes" id="UP000530424"/>
    </source>
</evidence>
<evidence type="ECO:0000313" key="2">
    <source>
        <dbReference type="EMBL" id="NYJ03518.1"/>
    </source>
</evidence>
<name>A0A853CAR9_9ACTN</name>
<comment type="caution">
    <text evidence="2">The sequence shown here is derived from an EMBL/GenBank/DDBJ whole genome shotgun (WGS) entry which is preliminary data.</text>
</comment>
<reference evidence="2 3" key="1">
    <citation type="submission" date="2020-07" db="EMBL/GenBank/DDBJ databases">
        <title>Sequencing the genomes of 1000 actinobacteria strains.</title>
        <authorList>
            <person name="Klenk H.-P."/>
        </authorList>
    </citation>
    <scope>NUCLEOTIDE SEQUENCE [LARGE SCALE GENOMIC DNA]</scope>
    <source>
        <strain evidence="2 3">DSM 103833</strain>
    </source>
</reference>
<dbReference type="SUPFAM" id="SSF53335">
    <property type="entry name" value="S-adenosyl-L-methionine-dependent methyltransferases"/>
    <property type="match status" value="1"/>
</dbReference>
<organism evidence="2 3">
    <name type="scientific">Nocardioides thalensis</name>
    <dbReference type="NCBI Taxonomy" id="1914755"/>
    <lineage>
        <taxon>Bacteria</taxon>
        <taxon>Bacillati</taxon>
        <taxon>Actinomycetota</taxon>
        <taxon>Actinomycetes</taxon>
        <taxon>Propionibacteriales</taxon>
        <taxon>Nocardioidaceae</taxon>
        <taxon>Nocardioides</taxon>
    </lineage>
</organism>
<dbReference type="Pfam" id="PF13649">
    <property type="entry name" value="Methyltransf_25"/>
    <property type="match status" value="1"/>
</dbReference>
<dbReference type="CDD" id="cd02440">
    <property type="entry name" value="AdoMet_MTases"/>
    <property type="match status" value="1"/>
</dbReference>
<proteinExistence type="predicted"/>
<dbReference type="EMBL" id="JACCFP010000001">
    <property type="protein sequence ID" value="NYJ03518.1"/>
    <property type="molecule type" value="Genomic_DNA"/>
</dbReference>
<dbReference type="AlphaFoldDB" id="A0A853CAR9"/>
<gene>
    <name evidence="2" type="ORF">HNR19_004216</name>
</gene>
<feature type="domain" description="Methyltransferase" evidence="1">
    <location>
        <begin position="110"/>
        <end position="195"/>
    </location>
</feature>
<keyword evidence="3" id="KW-1185">Reference proteome</keyword>
<dbReference type="RefSeq" id="WP_179669809.1">
    <property type="nucleotide sequence ID" value="NZ_JACCFP010000001.1"/>
</dbReference>
<protein>
    <recommendedName>
        <fullName evidence="1">Methyltransferase domain-containing protein</fullName>
    </recommendedName>
</protein>
<accession>A0A853CAR9</accession>
<dbReference type="InterPro" id="IPR041698">
    <property type="entry name" value="Methyltransf_25"/>
</dbReference>
<dbReference type="Proteomes" id="UP000530424">
    <property type="component" value="Unassembled WGS sequence"/>
</dbReference>
<dbReference type="Gene3D" id="3.40.50.150">
    <property type="entry name" value="Vaccinia Virus protein VP39"/>
    <property type="match status" value="1"/>
</dbReference>
<evidence type="ECO:0000259" key="1">
    <source>
        <dbReference type="Pfam" id="PF13649"/>
    </source>
</evidence>
<dbReference type="InterPro" id="IPR029063">
    <property type="entry name" value="SAM-dependent_MTases_sf"/>
</dbReference>